<reference evidence="4" key="4">
    <citation type="journal article" date="2015" name="PLoS ONE">
        <title>Comprehensive Evaluation of Toxoplasma gondii VEG and Neospora caninum LIV Genomes with Tachyzoite Stage Transcriptome and Proteome Defines Novel Transcript Features.</title>
        <authorList>
            <person name="Ramaprasad A."/>
            <person name="Mourier T."/>
            <person name="Naeem R."/>
            <person name="Malas T.B."/>
            <person name="Moussa E."/>
            <person name="Panigrahi A."/>
            <person name="Vermont S.J."/>
            <person name="Otto T.D."/>
            <person name="Wastling J."/>
            <person name="Pain A."/>
        </authorList>
    </citation>
    <scope>NUCLEOTIDE SEQUENCE</scope>
    <source>
        <strain evidence="4">Liverpool</strain>
    </source>
</reference>
<reference evidence="3" key="2">
    <citation type="submission" date="2011-03" db="EMBL/GenBank/DDBJ databases">
        <title>Comparative genomics and transcriptomics of Neospora caninum and Toxoplasma gondii.</title>
        <authorList>
            <person name="Reid A.J."/>
            <person name="Sohal A."/>
            <person name="Harris D."/>
            <person name="Quail M."/>
            <person name="Sanders M."/>
            <person name="Berriman M."/>
            <person name="Wastling J.M."/>
            <person name="Pain A."/>
        </authorList>
    </citation>
    <scope>NUCLEOTIDE SEQUENCE</scope>
    <source>
        <strain evidence="3">Liverpool</strain>
    </source>
</reference>
<dbReference type="VEuPathDB" id="ToxoDB:NCLIV_019100"/>
<dbReference type="GeneID" id="13444987"/>
<organism evidence="3 5">
    <name type="scientific">Neospora caninum (strain Liverpool)</name>
    <dbReference type="NCBI Taxonomy" id="572307"/>
    <lineage>
        <taxon>Eukaryota</taxon>
        <taxon>Sar</taxon>
        <taxon>Alveolata</taxon>
        <taxon>Apicomplexa</taxon>
        <taxon>Conoidasida</taxon>
        <taxon>Coccidia</taxon>
        <taxon>Eucoccidiorida</taxon>
        <taxon>Eimeriorina</taxon>
        <taxon>Sarcocystidae</taxon>
        <taxon>Neospora</taxon>
    </lineage>
</organism>
<keyword evidence="2" id="KW-0812">Transmembrane</keyword>
<keyword evidence="2" id="KW-0472">Membrane</keyword>
<dbReference type="InParanoid" id="F0VEH7"/>
<protein>
    <recommendedName>
        <fullName evidence="6">Transmembrane protein</fullName>
    </recommendedName>
</protein>
<evidence type="ECO:0000256" key="2">
    <source>
        <dbReference type="SAM" id="Phobius"/>
    </source>
</evidence>
<evidence type="ECO:0000256" key="1">
    <source>
        <dbReference type="SAM" id="MobiDB-lite"/>
    </source>
</evidence>
<gene>
    <name evidence="4" type="ORF">BN1204_019100</name>
    <name evidence="3" type="ORF">NCLIV_019100</name>
</gene>
<keyword evidence="5" id="KW-1185">Reference proteome</keyword>
<dbReference type="eggNOG" id="ENOG502QZYF">
    <property type="taxonomic scope" value="Eukaryota"/>
</dbReference>
<proteinExistence type="predicted"/>
<dbReference type="OMA" id="TRRQFFW"/>
<dbReference type="AlphaFoldDB" id="F0VEH7"/>
<evidence type="ECO:0000313" key="4">
    <source>
        <dbReference type="EMBL" id="CEL66083.1"/>
    </source>
</evidence>
<feature type="compositionally biased region" description="Polar residues" evidence="1">
    <location>
        <begin position="10"/>
        <end position="21"/>
    </location>
</feature>
<evidence type="ECO:0000313" key="3">
    <source>
        <dbReference type="EMBL" id="CBZ52121.1"/>
    </source>
</evidence>
<dbReference type="OrthoDB" id="333096at2759"/>
<sequence>MAKDKRGTSAKKTTSESSGAPLSSGFASVILPSSLLHEALAAEAYPFGVVVTTSPVSSGGSPSLPVVLLPPASPLSSDAKNALVKTDFFSFHRSLASSAAASPSDLLSRRLPRQANLALQHLPGGCSIRGLWLRVPPDQLEEISRNFPSTFSLPALAAAFSSLPGPAFMVVLLLPVGNEGDRPSQDSASCVSAPPRCLVFSAAGNALPASPVSVPVTLSLAAPSPLRAYVSVLPLRVEVSFSPSELSAAASLKPENVAGFLASELSLALEECFDGPLLYVEAPVGHRGDACSEAATGTGSAVVISDKHASLPPSSCRLAYLQPLLSSRAPLRFALSASSCSRLPSLAVASALHSPPEEVRARAHDTTQIVAIDGNFVAAALEPLSSPSPSLASSASLASSSLAGVCSALRTDLAVSLSRRLVQSLSDAAGASDETGGTGGADLHALAPRAFARRQFFWKDVSNRVLLGNGLSATETGDPTTASETGRRVDVPLLLSDVNSPAAEGEEEDDLEVARDTFGFLLGVPNPVLERELADGVFPPSLVSATQGFDGVHGRGAGRANNVNSRSAKELCHRDEFWATLEAKMGGKADKGRGKSASKGGGECTKTATFLTAVLGAVVVFVAAALLFFPKLAAQKRAQEDL</sequence>
<feature type="transmembrane region" description="Helical" evidence="2">
    <location>
        <begin position="608"/>
        <end position="629"/>
    </location>
</feature>
<dbReference type="EMBL" id="FR823387">
    <property type="protein sequence ID" value="CBZ52121.1"/>
    <property type="molecule type" value="Genomic_DNA"/>
</dbReference>
<dbReference type="Proteomes" id="UP000007494">
    <property type="component" value="Chromosome VI"/>
</dbReference>
<dbReference type="RefSeq" id="XP_003882153.1">
    <property type="nucleotide sequence ID" value="XM_003882104.1"/>
</dbReference>
<reference evidence="5" key="3">
    <citation type="journal article" date="2012" name="PLoS Pathog.">
        <title>Comparative genomics of the apicomplexan parasites Toxoplasma gondii and Neospora caninum: Coccidia differing in host range and transmission strategy.</title>
        <authorList>
            <person name="Reid A.J."/>
            <person name="Vermont S.J."/>
            <person name="Cotton J.A."/>
            <person name="Harris D."/>
            <person name="Hill-Cawthorne G.A."/>
            <person name="Konen-Waisman S."/>
            <person name="Latham S.M."/>
            <person name="Mourier T."/>
            <person name="Norton R."/>
            <person name="Quail M.A."/>
            <person name="Sanders M."/>
            <person name="Shanmugam D."/>
            <person name="Sohal A."/>
            <person name="Wasmuth J.D."/>
            <person name="Brunk B."/>
            <person name="Grigg M.E."/>
            <person name="Howard J.C."/>
            <person name="Parkinson J."/>
            <person name="Roos D.S."/>
            <person name="Trees A.J."/>
            <person name="Berriman M."/>
            <person name="Pain A."/>
            <person name="Wastling J.M."/>
        </authorList>
    </citation>
    <scope>NUCLEOTIDE SEQUENCE [LARGE SCALE GENOMIC DNA]</scope>
    <source>
        <strain evidence="5">Liverpool</strain>
    </source>
</reference>
<dbReference type="EMBL" id="LN714480">
    <property type="protein sequence ID" value="CEL66083.1"/>
    <property type="molecule type" value="Genomic_DNA"/>
</dbReference>
<accession>F0VEH7</accession>
<feature type="region of interest" description="Disordered" evidence="1">
    <location>
        <begin position="1"/>
        <end position="21"/>
    </location>
</feature>
<keyword evidence="2" id="KW-1133">Transmembrane helix</keyword>
<evidence type="ECO:0008006" key="6">
    <source>
        <dbReference type="Google" id="ProtNLM"/>
    </source>
</evidence>
<name>F0VEH7_NEOCL</name>
<reference evidence="3" key="1">
    <citation type="submission" date="2011-02" db="EMBL/GenBank/DDBJ databases">
        <authorList>
            <person name="Aslett M."/>
        </authorList>
    </citation>
    <scope>NUCLEOTIDE SEQUENCE</scope>
    <source>
        <strain evidence="3">Liverpool</strain>
    </source>
</reference>
<evidence type="ECO:0000313" key="5">
    <source>
        <dbReference type="Proteomes" id="UP000007494"/>
    </source>
</evidence>